<name>A0ABT0RPB0_9SPHN</name>
<evidence type="ECO:0000256" key="1">
    <source>
        <dbReference type="ARBA" id="ARBA00004752"/>
    </source>
</evidence>
<comment type="caution">
    <text evidence="10">The sequence shown here is derived from an EMBL/GenBank/DDBJ whole genome shotgun (WGS) entry which is preliminary data.</text>
</comment>
<dbReference type="InterPro" id="IPR038063">
    <property type="entry name" value="Transpep_catalytic_dom"/>
</dbReference>
<evidence type="ECO:0000259" key="9">
    <source>
        <dbReference type="PROSITE" id="PS52029"/>
    </source>
</evidence>
<dbReference type="Gene3D" id="2.40.440.10">
    <property type="entry name" value="L,D-transpeptidase catalytic domain-like"/>
    <property type="match status" value="1"/>
</dbReference>
<gene>
    <name evidence="10" type="ORF">LZ536_11310</name>
</gene>
<evidence type="ECO:0000313" key="11">
    <source>
        <dbReference type="Proteomes" id="UP001165363"/>
    </source>
</evidence>
<evidence type="ECO:0000256" key="3">
    <source>
        <dbReference type="ARBA" id="ARBA00022679"/>
    </source>
</evidence>
<keyword evidence="8" id="KW-0732">Signal</keyword>
<keyword evidence="11" id="KW-1185">Reference proteome</keyword>
<feature type="domain" description="L,D-TPase catalytic" evidence="9">
    <location>
        <begin position="52"/>
        <end position="161"/>
    </location>
</feature>
<dbReference type="RefSeq" id="WP_249848888.1">
    <property type="nucleotide sequence ID" value="NZ_JAMGBD010000002.1"/>
</dbReference>
<comment type="pathway">
    <text evidence="1 7">Cell wall biogenesis; peptidoglycan biosynthesis.</text>
</comment>
<evidence type="ECO:0000256" key="6">
    <source>
        <dbReference type="ARBA" id="ARBA00023316"/>
    </source>
</evidence>
<evidence type="ECO:0000256" key="4">
    <source>
        <dbReference type="ARBA" id="ARBA00022960"/>
    </source>
</evidence>
<dbReference type="CDD" id="cd16913">
    <property type="entry name" value="YkuD_like"/>
    <property type="match status" value="1"/>
</dbReference>
<dbReference type="NCBIfam" id="NF004785">
    <property type="entry name" value="PRK06132.1-2"/>
    <property type="match status" value="1"/>
</dbReference>
<feature type="active site" description="Proton donor/acceptor" evidence="7">
    <location>
        <position position="124"/>
    </location>
</feature>
<feature type="active site" description="Nucleophile" evidence="7">
    <location>
        <position position="137"/>
    </location>
</feature>
<evidence type="ECO:0000256" key="2">
    <source>
        <dbReference type="ARBA" id="ARBA00005992"/>
    </source>
</evidence>
<evidence type="ECO:0000256" key="8">
    <source>
        <dbReference type="SAM" id="SignalP"/>
    </source>
</evidence>
<evidence type="ECO:0000256" key="5">
    <source>
        <dbReference type="ARBA" id="ARBA00022984"/>
    </source>
</evidence>
<evidence type="ECO:0000313" key="10">
    <source>
        <dbReference type="EMBL" id="MCL6684481.1"/>
    </source>
</evidence>
<dbReference type="Proteomes" id="UP001165363">
    <property type="component" value="Unassembled WGS sequence"/>
</dbReference>
<protein>
    <submittedName>
        <fullName evidence="10">L,D-transpeptidase family protein</fullName>
    </submittedName>
</protein>
<keyword evidence="3" id="KW-0808">Transferase</keyword>
<organism evidence="10 11">
    <name type="scientific">Sphingomonas alba</name>
    <dbReference type="NCBI Taxonomy" id="2908208"/>
    <lineage>
        <taxon>Bacteria</taxon>
        <taxon>Pseudomonadati</taxon>
        <taxon>Pseudomonadota</taxon>
        <taxon>Alphaproteobacteria</taxon>
        <taxon>Sphingomonadales</taxon>
        <taxon>Sphingomonadaceae</taxon>
        <taxon>Sphingomonas</taxon>
    </lineage>
</organism>
<dbReference type="EMBL" id="JAMGBD010000002">
    <property type="protein sequence ID" value="MCL6684481.1"/>
    <property type="molecule type" value="Genomic_DNA"/>
</dbReference>
<dbReference type="PANTHER" id="PTHR30582:SF2">
    <property type="entry name" value="L,D-TRANSPEPTIDASE YCIB-RELATED"/>
    <property type="match status" value="1"/>
</dbReference>
<dbReference type="Pfam" id="PF03734">
    <property type="entry name" value="YkuD"/>
    <property type="match status" value="1"/>
</dbReference>
<dbReference type="PROSITE" id="PS52029">
    <property type="entry name" value="LD_TPASE"/>
    <property type="match status" value="1"/>
</dbReference>
<dbReference type="InterPro" id="IPR050979">
    <property type="entry name" value="LD-transpeptidase"/>
</dbReference>
<evidence type="ECO:0000256" key="7">
    <source>
        <dbReference type="PROSITE-ProRule" id="PRU01373"/>
    </source>
</evidence>
<keyword evidence="5 7" id="KW-0573">Peptidoglycan synthesis</keyword>
<feature type="chain" id="PRO_5047450317" evidence="8">
    <location>
        <begin position="19"/>
        <end position="318"/>
    </location>
</feature>
<keyword evidence="4 7" id="KW-0133">Cell shape</keyword>
<dbReference type="SUPFAM" id="SSF141523">
    <property type="entry name" value="L,D-transpeptidase catalytic domain-like"/>
    <property type="match status" value="1"/>
</dbReference>
<keyword evidence="6 7" id="KW-0961">Cell wall biogenesis/degradation</keyword>
<feature type="signal peptide" evidence="8">
    <location>
        <begin position="1"/>
        <end position="18"/>
    </location>
</feature>
<reference evidence="10" key="1">
    <citation type="submission" date="2022-05" db="EMBL/GenBank/DDBJ databases">
        <authorList>
            <person name="Jo J.-H."/>
            <person name="Im W.-T."/>
        </authorList>
    </citation>
    <scope>NUCLEOTIDE SEQUENCE</scope>
    <source>
        <strain evidence="10">SE158</strain>
    </source>
</reference>
<sequence length="318" mass="33644">MRKLGFLMAVALATAAQAERVEPGAKSVVETVKHLKAGQFVWAPGIAPAGPVLLIVNVQTQRAVLYRNGVPIGATTVSTGKAGHSTPTGVFSILQKQVEHYSSKYDSAPMPYMQRLTWYGVALHAGKLPGYPASHGCIRLPAEFAKLLYGVTKLGMTIVVADRPSSPRLAVEAWPLGGDASPSNDYQWQPQLSPAGPVSIIVSIADKRAVVLRNGVEIGSAVVTVDSVAPGTWAYELRSAEGHEQWIRLAIDGNESAETAVPSEEWQRFHAPDAFRSLVASIVEPGTTVVVTGDSLVDASAGSVQSLIESEAAASQQE</sequence>
<accession>A0ABT0RPB0</accession>
<proteinExistence type="inferred from homology"/>
<comment type="similarity">
    <text evidence="2">Belongs to the YkuD family.</text>
</comment>
<dbReference type="PANTHER" id="PTHR30582">
    <property type="entry name" value="L,D-TRANSPEPTIDASE"/>
    <property type="match status" value="1"/>
</dbReference>
<dbReference type="InterPro" id="IPR005490">
    <property type="entry name" value="LD_TPept_cat_dom"/>
</dbReference>